<proteinExistence type="predicted"/>
<dbReference type="Pfam" id="PF00385">
    <property type="entry name" value="Chromo"/>
    <property type="match status" value="1"/>
</dbReference>
<gene>
    <name evidence="5" type="ORF">FLAG1_07313</name>
</gene>
<evidence type="ECO:0000256" key="1">
    <source>
        <dbReference type="ARBA" id="ARBA00004123"/>
    </source>
</evidence>
<dbReference type="AlphaFoldDB" id="A0A0M9ETX7"/>
<comment type="caution">
    <text evidence="5">The sequence shown here is derived from an EMBL/GenBank/DDBJ whole genome shotgun (WGS) entry which is preliminary data.</text>
</comment>
<organism evidence="5 6">
    <name type="scientific">Fusarium langsethiae</name>
    <dbReference type="NCBI Taxonomy" id="179993"/>
    <lineage>
        <taxon>Eukaryota</taxon>
        <taxon>Fungi</taxon>
        <taxon>Dikarya</taxon>
        <taxon>Ascomycota</taxon>
        <taxon>Pezizomycotina</taxon>
        <taxon>Sordariomycetes</taxon>
        <taxon>Hypocreomycetidae</taxon>
        <taxon>Hypocreales</taxon>
        <taxon>Nectriaceae</taxon>
        <taxon>Fusarium</taxon>
    </lineage>
</organism>
<dbReference type="EMBL" id="JXCE01000168">
    <property type="protein sequence ID" value="KPA39819.1"/>
    <property type="molecule type" value="Genomic_DNA"/>
</dbReference>
<evidence type="ECO:0000256" key="3">
    <source>
        <dbReference type="ARBA" id="ARBA00023242"/>
    </source>
</evidence>
<dbReference type="InterPro" id="IPR023780">
    <property type="entry name" value="Chromo_domain"/>
</dbReference>
<dbReference type="GO" id="GO:0006338">
    <property type="term" value="P:chromatin remodeling"/>
    <property type="evidence" value="ECO:0007669"/>
    <property type="project" value="UniProtKB-ARBA"/>
</dbReference>
<dbReference type="PROSITE" id="PS00598">
    <property type="entry name" value="CHROMO_1"/>
    <property type="match status" value="1"/>
</dbReference>
<reference evidence="5 6" key="1">
    <citation type="submission" date="2015-04" db="EMBL/GenBank/DDBJ databases">
        <title>The draft genome sequence of Fusarium langsethiae, a T-2/HT-2 mycotoxin producer.</title>
        <authorList>
            <person name="Lysoe E."/>
            <person name="Divon H.H."/>
            <person name="Terzi V."/>
            <person name="Orru L."/>
            <person name="Lamontanara A."/>
            <person name="Kolseth A.-K."/>
            <person name="Frandsen R.J."/>
            <person name="Nielsen K."/>
            <person name="Thrane U."/>
        </authorList>
    </citation>
    <scope>NUCLEOTIDE SEQUENCE [LARGE SCALE GENOMIC DNA]</scope>
    <source>
        <strain evidence="5 6">Fl201059</strain>
    </source>
</reference>
<comment type="subunit">
    <text evidence="2">Component of the NuA4 histone acetyltransferase complex.</text>
</comment>
<dbReference type="PROSITE" id="PS50013">
    <property type="entry name" value="CHROMO_2"/>
    <property type="match status" value="1"/>
</dbReference>
<feature type="domain" description="Chromo" evidence="4">
    <location>
        <begin position="92"/>
        <end position="136"/>
    </location>
</feature>
<keyword evidence="3" id="KW-0539">Nucleus</keyword>
<dbReference type="InterPro" id="IPR023779">
    <property type="entry name" value="Chromodomain_CS"/>
</dbReference>
<protein>
    <recommendedName>
        <fullName evidence="4">Chromo domain-containing protein</fullName>
    </recommendedName>
</protein>
<dbReference type="InterPro" id="IPR016197">
    <property type="entry name" value="Chromo-like_dom_sf"/>
</dbReference>
<accession>A0A0M9ETX7</accession>
<dbReference type="SUPFAM" id="SSF54160">
    <property type="entry name" value="Chromo domain-like"/>
    <property type="match status" value="1"/>
</dbReference>
<evidence type="ECO:0000313" key="5">
    <source>
        <dbReference type="EMBL" id="KPA39819.1"/>
    </source>
</evidence>
<dbReference type="Gene3D" id="2.40.50.40">
    <property type="match status" value="1"/>
</dbReference>
<name>A0A0M9ETX7_FUSLA</name>
<evidence type="ECO:0000256" key="2">
    <source>
        <dbReference type="ARBA" id="ARBA00011353"/>
    </source>
</evidence>
<sequence>MANRNHTAYFYEPGQGPRPYMPFAGSNDSDVEIISHCINRTDCTVEMWVTWCNGSQTMLCSEYDVQTVKPNKVYEYWRNLGGRFSTTGLSMYHVFDIIDECRSKYHVRWTGYDEDEATWESKVKIKRICPRAVLDWRYCKRETVSTLTNVV</sequence>
<dbReference type="GO" id="GO:0005634">
    <property type="term" value="C:nucleus"/>
    <property type="evidence" value="ECO:0007669"/>
    <property type="project" value="UniProtKB-SubCell"/>
</dbReference>
<comment type="subcellular location">
    <subcellularLocation>
        <location evidence="1">Nucleus</location>
    </subcellularLocation>
</comment>
<dbReference type="Proteomes" id="UP000037904">
    <property type="component" value="Unassembled WGS sequence"/>
</dbReference>
<evidence type="ECO:0000259" key="4">
    <source>
        <dbReference type="PROSITE" id="PS50013"/>
    </source>
</evidence>
<dbReference type="InterPro" id="IPR000953">
    <property type="entry name" value="Chromo/chromo_shadow_dom"/>
</dbReference>
<dbReference type="OrthoDB" id="433924at2759"/>
<dbReference type="CDD" id="cd00024">
    <property type="entry name" value="CD_CSD"/>
    <property type="match status" value="1"/>
</dbReference>
<keyword evidence="6" id="KW-1185">Reference proteome</keyword>
<evidence type="ECO:0000313" key="6">
    <source>
        <dbReference type="Proteomes" id="UP000037904"/>
    </source>
</evidence>